<comment type="pathway">
    <text evidence="3">Amino-acid degradation; L-threonine degradation via propanoate pathway; propanoate from L-threonine: step 1/4.</text>
</comment>
<keyword evidence="9" id="KW-0412">Isoleucine biosynthesis</keyword>
<dbReference type="PANTHER" id="PTHR48078:SF6">
    <property type="entry name" value="L-THREONINE DEHYDRATASE CATABOLIC TDCB"/>
    <property type="match status" value="1"/>
</dbReference>
<keyword evidence="9" id="KW-0028">Amino-acid biosynthesis</keyword>
<dbReference type="SUPFAM" id="SSF55021">
    <property type="entry name" value="ACT-like"/>
    <property type="match status" value="1"/>
</dbReference>
<accession>A0A543D945</accession>
<dbReference type="UniPathway" id="UPA00047">
    <property type="reaction ID" value="UER00054"/>
</dbReference>
<dbReference type="SUPFAM" id="SSF53686">
    <property type="entry name" value="Tryptophan synthase beta subunit-like PLP-dependent enzymes"/>
    <property type="match status" value="1"/>
</dbReference>
<dbReference type="InterPro" id="IPR045865">
    <property type="entry name" value="ACT-like_dom_sf"/>
</dbReference>
<dbReference type="Gene3D" id="3.40.50.1100">
    <property type="match status" value="2"/>
</dbReference>
<dbReference type="EC" id="4.3.1.19" evidence="6"/>
<dbReference type="NCBIfam" id="TIGR01127">
    <property type="entry name" value="ilvA_1Cterm"/>
    <property type="match status" value="1"/>
</dbReference>
<evidence type="ECO:0000256" key="5">
    <source>
        <dbReference type="ARBA" id="ARBA00011447"/>
    </source>
</evidence>
<dbReference type="InterPro" id="IPR036052">
    <property type="entry name" value="TrpB-like_PALP_sf"/>
</dbReference>
<dbReference type="GO" id="GO:0006567">
    <property type="term" value="P:L-threonine catabolic process"/>
    <property type="evidence" value="ECO:0007669"/>
    <property type="project" value="InterPro"/>
</dbReference>
<dbReference type="PROSITE" id="PS00165">
    <property type="entry name" value="DEHYDRATASE_SER_THR"/>
    <property type="match status" value="1"/>
</dbReference>
<dbReference type="GO" id="GO:0003941">
    <property type="term" value="F:L-serine ammonia-lyase activity"/>
    <property type="evidence" value="ECO:0007669"/>
    <property type="project" value="TreeGrafter"/>
</dbReference>
<keyword evidence="9" id="KW-0100">Branched-chain amino acid biosynthesis</keyword>
<dbReference type="GO" id="GO:0030170">
    <property type="term" value="F:pyridoxal phosphate binding"/>
    <property type="evidence" value="ECO:0007669"/>
    <property type="project" value="InterPro"/>
</dbReference>
<dbReference type="GO" id="GO:0006565">
    <property type="term" value="P:L-serine catabolic process"/>
    <property type="evidence" value="ECO:0007669"/>
    <property type="project" value="TreeGrafter"/>
</dbReference>
<evidence type="ECO:0000256" key="1">
    <source>
        <dbReference type="ARBA" id="ARBA00001933"/>
    </source>
</evidence>
<comment type="caution">
    <text evidence="13">The sequence shown here is derived from an EMBL/GenBank/DDBJ whole genome shotgun (WGS) entry which is preliminary data.</text>
</comment>
<keyword evidence="10" id="KW-0663">Pyridoxal phosphate</keyword>
<sequence>MSVVEPTTVPPVGLDDVRAARELLSGVVSTTPMAGSRALSELCGGPVWLKCENLQRTGSFKIRGAYTRLARLDATQRAGGVVAASAGNHAQGVALAAQMLGISATVFMPERAAIPKVGATRGYGAQVHLVGETIDGSIAAATEFAERTGAVFVHPFDHPDVIAGQGTVGLEVLEQVPDVRTVLVCTGGGGLLGGIAAAVKAQRPDVAVVGVQAEGAAAWPPSLDAGAPRALPTMRTIADGIAVGRPGDVTFPQVAALVDEILTVDEDALSRALLHCLERAKMLVEPAGAAAVAALLEHPARFATPAVAVLSGGNVDPLVLLHVIQHGMAAAARYLSLQVRVGDRPGALAELLALVGSLGANVLDVAHSRIAGSLPLGDVEVALTMETRGPEHCTELVDALRSAGHVVAGVQR</sequence>
<evidence type="ECO:0000256" key="7">
    <source>
        <dbReference type="ARBA" id="ARBA00022248"/>
    </source>
</evidence>
<dbReference type="CDD" id="cd01562">
    <property type="entry name" value="Thr-dehyd"/>
    <property type="match status" value="1"/>
</dbReference>
<comment type="pathway">
    <text evidence="2">Amino-acid biosynthesis; L-isoleucine biosynthesis; 2-oxobutanoate from L-threonine: step 1/1.</text>
</comment>
<organism evidence="13 14">
    <name type="scientific">Pseudonocardia kunmingensis</name>
    <dbReference type="NCBI Taxonomy" id="630975"/>
    <lineage>
        <taxon>Bacteria</taxon>
        <taxon>Bacillati</taxon>
        <taxon>Actinomycetota</taxon>
        <taxon>Actinomycetes</taxon>
        <taxon>Pseudonocardiales</taxon>
        <taxon>Pseudonocardiaceae</taxon>
        <taxon>Pseudonocardia</taxon>
    </lineage>
</organism>
<dbReference type="AlphaFoldDB" id="A0A543D945"/>
<evidence type="ECO:0000256" key="2">
    <source>
        <dbReference type="ARBA" id="ARBA00004810"/>
    </source>
</evidence>
<comment type="cofactor">
    <cofactor evidence="1">
        <name>pyridoxal 5'-phosphate</name>
        <dbReference type="ChEBI" id="CHEBI:597326"/>
    </cofactor>
</comment>
<comment type="similarity">
    <text evidence="4">Belongs to the serine/threonine dehydratase family.</text>
</comment>
<dbReference type="InterPro" id="IPR002912">
    <property type="entry name" value="ACT_dom"/>
</dbReference>
<keyword evidence="11" id="KW-0456">Lyase</keyword>
<dbReference type="GO" id="GO:0004794">
    <property type="term" value="F:threonine deaminase activity"/>
    <property type="evidence" value="ECO:0007669"/>
    <property type="project" value="UniProtKB-EC"/>
</dbReference>
<evidence type="ECO:0000256" key="10">
    <source>
        <dbReference type="ARBA" id="ARBA00022898"/>
    </source>
</evidence>
<dbReference type="GO" id="GO:0009097">
    <property type="term" value="P:isoleucine biosynthetic process"/>
    <property type="evidence" value="ECO:0007669"/>
    <property type="project" value="UniProtKB-UniPathway"/>
</dbReference>
<protein>
    <recommendedName>
        <fullName evidence="7">L-threonine dehydratase catabolic TdcB</fullName>
        <ecNumber evidence="6">4.3.1.19</ecNumber>
    </recommendedName>
</protein>
<evidence type="ECO:0000313" key="14">
    <source>
        <dbReference type="Proteomes" id="UP000315677"/>
    </source>
</evidence>
<dbReference type="Pfam" id="PF00291">
    <property type="entry name" value="PALP"/>
    <property type="match status" value="1"/>
</dbReference>
<dbReference type="FunFam" id="3.40.50.1100:FF:000007">
    <property type="entry name" value="L-threonine dehydratase catabolic TdcB"/>
    <property type="match status" value="1"/>
</dbReference>
<evidence type="ECO:0000259" key="12">
    <source>
        <dbReference type="PROSITE" id="PS51671"/>
    </source>
</evidence>
<feature type="domain" description="ACT" evidence="12">
    <location>
        <begin position="336"/>
        <end position="412"/>
    </location>
</feature>
<comment type="subunit">
    <text evidence="5">In the native structure, TdcB is in a dimeric form, whereas in the TdcB-AMP complex, it exists in a tetrameric form (dimer of dimers).</text>
</comment>
<dbReference type="InterPro" id="IPR000634">
    <property type="entry name" value="Ser/Thr_deHydtase_PyrdxlP-BS"/>
</dbReference>
<evidence type="ECO:0000256" key="8">
    <source>
        <dbReference type="ARBA" id="ARBA00022533"/>
    </source>
</evidence>
<dbReference type="InterPro" id="IPR001926">
    <property type="entry name" value="TrpB-like_PALP"/>
</dbReference>
<keyword evidence="8" id="KW-0021">Allosteric enzyme</keyword>
<evidence type="ECO:0000256" key="11">
    <source>
        <dbReference type="ARBA" id="ARBA00023239"/>
    </source>
</evidence>
<dbReference type="RefSeq" id="WP_425468100.1">
    <property type="nucleotide sequence ID" value="NZ_VFPA01000004.1"/>
</dbReference>
<dbReference type="InterPro" id="IPR050147">
    <property type="entry name" value="Ser/Thr_Dehydratase"/>
</dbReference>
<dbReference type="Proteomes" id="UP000315677">
    <property type="component" value="Unassembled WGS sequence"/>
</dbReference>
<evidence type="ECO:0000313" key="13">
    <source>
        <dbReference type="EMBL" id="TQM05853.1"/>
    </source>
</evidence>
<proteinExistence type="inferred from homology"/>
<keyword evidence="14" id="KW-1185">Reference proteome</keyword>
<evidence type="ECO:0000256" key="4">
    <source>
        <dbReference type="ARBA" id="ARBA00010869"/>
    </source>
</evidence>
<gene>
    <name evidence="13" type="ORF">FB558_6074</name>
</gene>
<dbReference type="InterPro" id="IPR005789">
    <property type="entry name" value="Thr_deHydtase_catblc"/>
</dbReference>
<evidence type="ECO:0000256" key="6">
    <source>
        <dbReference type="ARBA" id="ARBA00012096"/>
    </source>
</evidence>
<evidence type="ECO:0000256" key="9">
    <source>
        <dbReference type="ARBA" id="ARBA00022624"/>
    </source>
</evidence>
<dbReference type="EMBL" id="VFPA01000004">
    <property type="protein sequence ID" value="TQM05853.1"/>
    <property type="molecule type" value="Genomic_DNA"/>
</dbReference>
<dbReference type="CDD" id="cd04886">
    <property type="entry name" value="ACT_ThrD-II-like"/>
    <property type="match status" value="1"/>
</dbReference>
<dbReference type="InterPro" id="IPR044561">
    <property type="entry name" value="ACT_ThrD-II-like"/>
</dbReference>
<dbReference type="PANTHER" id="PTHR48078">
    <property type="entry name" value="THREONINE DEHYDRATASE, MITOCHONDRIAL-RELATED"/>
    <property type="match status" value="1"/>
</dbReference>
<evidence type="ECO:0000256" key="3">
    <source>
        <dbReference type="ARBA" id="ARBA00004958"/>
    </source>
</evidence>
<reference evidence="13 14" key="1">
    <citation type="submission" date="2019-06" db="EMBL/GenBank/DDBJ databases">
        <title>Sequencing the genomes of 1000 actinobacteria strains.</title>
        <authorList>
            <person name="Klenk H.-P."/>
        </authorList>
    </citation>
    <scope>NUCLEOTIDE SEQUENCE [LARGE SCALE GENOMIC DNA]</scope>
    <source>
        <strain evidence="13 14">DSM 45301</strain>
    </source>
</reference>
<dbReference type="PROSITE" id="PS51671">
    <property type="entry name" value="ACT"/>
    <property type="match status" value="1"/>
</dbReference>
<name>A0A543D945_9PSEU</name>